<dbReference type="Proteomes" id="UP001232992">
    <property type="component" value="Unassembled WGS sequence"/>
</dbReference>
<dbReference type="InterPro" id="IPR003385">
    <property type="entry name" value="Glyco_hydro_77"/>
</dbReference>
<evidence type="ECO:0000256" key="8">
    <source>
        <dbReference type="ARBA" id="ARBA00031423"/>
    </source>
</evidence>
<dbReference type="GO" id="GO:0004134">
    <property type="term" value="F:4-alpha-glucanotransferase activity"/>
    <property type="evidence" value="ECO:0007669"/>
    <property type="project" value="UniProtKB-EC"/>
</dbReference>
<dbReference type="PANTHER" id="PTHR32438:SF5">
    <property type="entry name" value="4-ALPHA-GLUCANOTRANSFERASE DPE1, CHLOROPLASTIC_AMYLOPLASTIC"/>
    <property type="match status" value="1"/>
</dbReference>
<evidence type="ECO:0000256" key="4">
    <source>
        <dbReference type="ARBA" id="ARBA00020295"/>
    </source>
</evidence>
<evidence type="ECO:0000256" key="5">
    <source>
        <dbReference type="ARBA" id="ARBA00022676"/>
    </source>
</evidence>
<comment type="catalytic activity">
    <reaction evidence="1 10">
        <text>Transfers a segment of a (1-&gt;4)-alpha-D-glucan to a new position in an acceptor, which may be glucose or a (1-&gt;4)-alpha-D-glucan.</text>
        <dbReference type="EC" id="2.4.1.25"/>
    </reaction>
</comment>
<dbReference type="Pfam" id="PF02446">
    <property type="entry name" value="Glyco_hydro_77"/>
    <property type="match status" value="1"/>
</dbReference>
<dbReference type="RefSeq" id="WP_283758169.1">
    <property type="nucleotide sequence ID" value="NZ_JAQOSQ010000008.1"/>
</dbReference>
<evidence type="ECO:0000313" key="12">
    <source>
        <dbReference type="Proteomes" id="UP001232992"/>
    </source>
</evidence>
<evidence type="ECO:0000256" key="9">
    <source>
        <dbReference type="ARBA" id="ARBA00031501"/>
    </source>
</evidence>
<accession>A0ABT7BWR6</accession>
<evidence type="ECO:0000256" key="2">
    <source>
        <dbReference type="ARBA" id="ARBA00005684"/>
    </source>
</evidence>
<evidence type="ECO:0000256" key="7">
    <source>
        <dbReference type="ARBA" id="ARBA00023277"/>
    </source>
</evidence>
<dbReference type="NCBIfam" id="TIGR00217">
    <property type="entry name" value="malQ"/>
    <property type="match status" value="1"/>
</dbReference>
<protein>
    <recommendedName>
        <fullName evidence="4 10">4-alpha-glucanotransferase</fullName>
        <ecNumber evidence="3 10">2.4.1.25</ecNumber>
    </recommendedName>
    <alternativeName>
        <fullName evidence="8 10">Amylomaltase</fullName>
    </alternativeName>
    <alternativeName>
        <fullName evidence="9 10">Disproportionating enzyme</fullName>
    </alternativeName>
</protein>
<dbReference type="InterPro" id="IPR017853">
    <property type="entry name" value="GH"/>
</dbReference>
<dbReference type="NCBIfam" id="NF011079">
    <property type="entry name" value="PRK14508.1-2"/>
    <property type="match status" value="1"/>
</dbReference>
<name>A0ABT7BWR6_9CYAN</name>
<comment type="similarity">
    <text evidence="2 10">Belongs to the disproportionating enzyme family.</text>
</comment>
<evidence type="ECO:0000313" key="11">
    <source>
        <dbReference type="EMBL" id="MDJ1183515.1"/>
    </source>
</evidence>
<reference evidence="11 12" key="1">
    <citation type="submission" date="2023-01" db="EMBL/GenBank/DDBJ databases">
        <title>Novel diversity within Roseofilum (Cyanobacteria; Desertifilaceae) from marine benthic mats with descriptions of four novel species.</title>
        <authorList>
            <person name="Wang Y."/>
            <person name="Berthold D.E."/>
            <person name="Hu J."/>
            <person name="Lefler F.W."/>
            <person name="Laughinghouse H.D. IV."/>
        </authorList>
    </citation>
    <scope>NUCLEOTIDE SEQUENCE [LARGE SCALE GENOMIC DNA]</scope>
    <source>
        <strain evidence="11 12">BLCC-M143</strain>
    </source>
</reference>
<dbReference type="Gene3D" id="3.20.20.80">
    <property type="entry name" value="Glycosidases"/>
    <property type="match status" value="1"/>
</dbReference>
<evidence type="ECO:0000256" key="10">
    <source>
        <dbReference type="RuleBase" id="RU361207"/>
    </source>
</evidence>
<evidence type="ECO:0000256" key="6">
    <source>
        <dbReference type="ARBA" id="ARBA00022679"/>
    </source>
</evidence>
<dbReference type="PANTHER" id="PTHR32438">
    <property type="entry name" value="4-ALPHA-GLUCANOTRANSFERASE DPE1, CHLOROPLASTIC/AMYLOPLASTIC"/>
    <property type="match status" value="1"/>
</dbReference>
<comment type="caution">
    <text evidence="11">The sequence shown here is derived from an EMBL/GenBank/DDBJ whole genome shotgun (WGS) entry which is preliminary data.</text>
</comment>
<sequence length="507" mass="58688">MPSSRLSGILLHPTSFPSRFGIGDLGHEAYRFVDFLAYTHQRLWQILPLGPTGFGNSPYMCYSAMAGNPMLISPDLLREKGLLDEADLTDISEFPVDWVDFDRAIALKTRLLQKACQRFQSIQESIDEEDEARAGDRKFEVFCQTKASWLDDYALYMAIKGDRDGKPWHQWDTELANRDAIALQECQEQLQEQIFYHKFTQFEFFQQWEQLKAYANQCNVEIIGDIPIYVAHDSADVWANRDNFLIDPETGEPELMAGVPPDYFSETGQLWGNPVYNWDYLVETDFAWWLHRFQTMLDYVDWIRVDHFRGFESFWAVPQGEETAINGEWMPAEGRAFFQKLQQTLGDLPVLAEDLGVITPEVEALRDEFEFPGMKILQFAFGSDAGNPFLPFNIPRNCLIYTGTHDNNTTLGWFENDIADWEYDRVVDYLGTLSPDGIHWDLIRLALSSTANWSIIPMQDLLGLDERGRMNTPGQAEGNWKWRYRPDSIGDWLRDRLQHLTQLYGRG</sequence>
<dbReference type="EC" id="2.4.1.25" evidence="3 10"/>
<keyword evidence="7 10" id="KW-0119">Carbohydrate metabolism</keyword>
<dbReference type="EMBL" id="JAQOSQ010000008">
    <property type="protein sequence ID" value="MDJ1183515.1"/>
    <property type="molecule type" value="Genomic_DNA"/>
</dbReference>
<dbReference type="SUPFAM" id="SSF51445">
    <property type="entry name" value="(Trans)glycosidases"/>
    <property type="match status" value="1"/>
</dbReference>
<proteinExistence type="inferred from homology"/>
<gene>
    <name evidence="11" type="primary">malQ</name>
    <name evidence="11" type="ORF">PMH09_09910</name>
</gene>
<keyword evidence="6 10" id="KW-0808">Transferase</keyword>
<organism evidence="11 12">
    <name type="scientific">Roseofilum casamattae BLCC-M143</name>
    <dbReference type="NCBI Taxonomy" id="3022442"/>
    <lineage>
        <taxon>Bacteria</taxon>
        <taxon>Bacillati</taxon>
        <taxon>Cyanobacteriota</taxon>
        <taxon>Cyanophyceae</taxon>
        <taxon>Desertifilales</taxon>
        <taxon>Desertifilaceae</taxon>
        <taxon>Roseofilum</taxon>
        <taxon>Roseofilum casamattae</taxon>
    </lineage>
</organism>
<evidence type="ECO:0000256" key="1">
    <source>
        <dbReference type="ARBA" id="ARBA00000439"/>
    </source>
</evidence>
<keyword evidence="12" id="KW-1185">Reference proteome</keyword>
<evidence type="ECO:0000256" key="3">
    <source>
        <dbReference type="ARBA" id="ARBA00012560"/>
    </source>
</evidence>
<dbReference type="NCBIfam" id="NF011080">
    <property type="entry name" value="PRK14508.1-3"/>
    <property type="match status" value="1"/>
</dbReference>
<keyword evidence="5 10" id="KW-0328">Glycosyltransferase</keyword>